<comment type="similarity">
    <text evidence="1 10">Belongs to the cyclic nucleotide phosphodiesterase family.</text>
</comment>
<feature type="region of interest" description="Disordered" evidence="11">
    <location>
        <begin position="956"/>
        <end position="1020"/>
    </location>
</feature>
<dbReference type="InterPro" id="IPR029016">
    <property type="entry name" value="GAF-like_dom_sf"/>
</dbReference>
<evidence type="ECO:0000256" key="10">
    <source>
        <dbReference type="RuleBase" id="RU363067"/>
    </source>
</evidence>
<evidence type="ECO:0000256" key="11">
    <source>
        <dbReference type="SAM" id="MobiDB-lite"/>
    </source>
</evidence>
<reference evidence="13" key="1">
    <citation type="journal article" date="2012" name="BMC Biol.">
        <title>Genomic organization, evolution, and expression of photoprotein and opsin genes in Mnemiopsis leidyi: a new view of ctenophore photocytes.</title>
        <authorList>
            <person name="Schnitzler C.E."/>
            <person name="Pang K."/>
            <person name="Powers M.L."/>
            <person name="Reitzel A.M."/>
            <person name="Ryan J.F."/>
            <person name="Simmons D."/>
            <person name="Tada T."/>
            <person name="Park M."/>
            <person name="Gupta J."/>
            <person name="Brooks S.Y."/>
            <person name="Blakesley R.W."/>
            <person name="Yokoyama S."/>
            <person name="Haddock S.H."/>
            <person name="Martindale M.Q."/>
            <person name="Baxevanis A.D."/>
        </authorList>
    </citation>
    <scope>NUCLEOTIDE SEQUENCE</scope>
</reference>
<dbReference type="EMBL" id="JX564548">
    <property type="protein sequence ID" value="AGB13746.1"/>
    <property type="molecule type" value="Genomic_DNA"/>
</dbReference>
<evidence type="ECO:0000256" key="1">
    <source>
        <dbReference type="ARBA" id="ARBA00007648"/>
    </source>
</evidence>
<dbReference type="PROSITE" id="PS51845">
    <property type="entry name" value="PDEASE_I_2"/>
    <property type="match status" value="1"/>
</dbReference>
<feature type="active site" description="Proton donor" evidence="7">
    <location>
        <position position="692"/>
    </location>
</feature>
<organism evidence="13">
    <name type="scientific">Mnemiopsis leidyi</name>
    <name type="common">Sea walnut</name>
    <name type="synonym">Warty comb jellyfish</name>
    <dbReference type="NCBI Taxonomy" id="27923"/>
    <lineage>
        <taxon>Eukaryota</taxon>
        <taxon>Metazoa</taxon>
        <taxon>Ctenophora</taxon>
        <taxon>Tentaculata</taxon>
        <taxon>Lobata</taxon>
        <taxon>Bolinopsidae</taxon>
        <taxon>Mnemiopsis</taxon>
    </lineage>
</organism>
<dbReference type="FunFam" id="1.10.1300.10:FF:000003">
    <property type="entry name" value="Phosphodiesterase"/>
    <property type="match status" value="1"/>
</dbReference>
<feature type="binding site" evidence="8">
    <location>
        <begin position="692"/>
        <end position="696"/>
    </location>
    <ligand>
        <name>AMP</name>
        <dbReference type="ChEBI" id="CHEBI:456215"/>
    </ligand>
</feature>
<dbReference type="SMART" id="SM00065">
    <property type="entry name" value="GAF"/>
    <property type="match status" value="1"/>
</dbReference>
<evidence type="ECO:0000313" key="13">
    <source>
        <dbReference type="EMBL" id="AGB13746.1"/>
    </source>
</evidence>
<keyword evidence="3" id="KW-0140">cGMP</keyword>
<dbReference type="Pfam" id="PF00233">
    <property type="entry name" value="PDEase_I"/>
    <property type="match status" value="1"/>
</dbReference>
<dbReference type="SUPFAM" id="SSF109604">
    <property type="entry name" value="HD-domain/PDEase-like"/>
    <property type="match status" value="1"/>
</dbReference>
<dbReference type="SUPFAM" id="SSF55781">
    <property type="entry name" value="GAF domain-like"/>
    <property type="match status" value="1"/>
</dbReference>
<dbReference type="PROSITE" id="PS00126">
    <property type="entry name" value="PDEASE_I_1"/>
    <property type="match status" value="1"/>
</dbReference>
<dbReference type="GO" id="GO:0046872">
    <property type="term" value="F:metal ion binding"/>
    <property type="evidence" value="ECO:0007669"/>
    <property type="project" value="UniProtKB-KW"/>
</dbReference>
<feature type="region of interest" description="Disordered" evidence="11">
    <location>
        <begin position="84"/>
        <end position="119"/>
    </location>
</feature>
<feature type="domain" description="PDEase" evidence="12">
    <location>
        <begin position="616"/>
        <end position="939"/>
    </location>
</feature>
<proteinExistence type="inferred from homology"/>
<dbReference type="InterPro" id="IPR036971">
    <property type="entry name" value="PDEase_catalytic_dom_sf"/>
</dbReference>
<dbReference type="InterPro" id="IPR023174">
    <property type="entry name" value="PDEase_CS"/>
</dbReference>
<dbReference type="FunFam" id="3.30.450.40:FF:000004">
    <property type="entry name" value="Phosphodiesterase"/>
    <property type="match status" value="1"/>
</dbReference>
<evidence type="ECO:0000256" key="5">
    <source>
        <dbReference type="ARBA" id="ARBA00022737"/>
    </source>
</evidence>
<evidence type="ECO:0000259" key="12">
    <source>
        <dbReference type="PROSITE" id="PS51845"/>
    </source>
</evidence>
<evidence type="ECO:0000256" key="6">
    <source>
        <dbReference type="ARBA" id="ARBA00022801"/>
    </source>
</evidence>
<feature type="compositionally biased region" description="Basic and acidic residues" evidence="11">
    <location>
        <begin position="100"/>
        <end position="119"/>
    </location>
</feature>
<dbReference type="Pfam" id="PF01590">
    <property type="entry name" value="GAF"/>
    <property type="match status" value="1"/>
</dbReference>
<evidence type="ECO:0000256" key="2">
    <source>
        <dbReference type="ARBA" id="ARBA00022533"/>
    </source>
</evidence>
<sequence length="1020" mass="116137">MDHSYEPKDFQTLNLKKFRRLGREKIFMSSRKTKSNSKLFQHYKLNTFIECPDDGVVPNLENERMIGSTDYTVSLRSLHDLSQRQTKVYRKSQSAHGRKSSTEKERKRSRTEEEGKSCHAVEHKTSIVDNQLVVPPAGKATLETPTPEEAMDVVPSVAPGKQLHQFPNRQFRKTVSREGAPILKPYRRSFSDDLINIRSLLPTNLQLPGEPGEEPSARRRSREEWRQLNEPDLMMELVRDIAQDLDLVSLCFKILLNVGILTNGDRCSLFLIFGSGDQRFLVSKLFDVTENSQLTDMYEHKPIRIPYGKGIVGYVAESGETVNIPDAYQDERFNKAIDMQTGFRTKSILCMPVKNNQSEIVGVAQVINKKDEEGPFTANDEKIFERYLTFCGIGITNALLFQSSVIMYKRSDSLVLLAHYIFEEQRDMNNLLRRVLKKGCEMFSSTGCRILLRESPESDGLTTVEPDNGQVVKSSESFVSCFEIYTGDDIKNKESGDEYEFQNILTPQDALAKFVAEKLKTINAVPGEPIEGFEGMVCAETIGADREIRSVLAMPILNESRNVLVTVHPVILNDVIVTYLFKANPQAKIKDLLKQSVVDQTEIKSIEILSYHASANKDEVSLIEREEIPSADSLNILSFEFADHSLDTDQTVLATIRMFMDLDLINKFRIDFQSLIRWSITVRKNYRDVMYHNWRHGFNVAQMMFAMLTSGQMSQQFTDLEVFALLVGSLCHDIDHRGTTNQFQKLSDSPLANLYSTSFMEYHHFNHFLTISQVEGNNIFKSLNEKEYADFLDLTKTTILATDLALYFKHKALFKQLVENPSTNWDDGENRVLLRSMMITGCDLSAITKPWEVQRMVAEKIASEFFNQGDIERDKFGHTPAYMMDRSKRDELPKMQVGFIDNICLELYESLEKANPLFRPLLDGCLSNRRNWSNLCERRTSFADISSANITLTSINTNRPRDSSFSDEISDSDSERGESLKTPTPDIAEPGRAFTVGTLSNQPEEESGAKLQSRPLNPSL</sequence>
<dbReference type="InterPro" id="IPR023088">
    <property type="entry name" value="PDEase"/>
</dbReference>
<feature type="binding site" evidence="8">
    <location>
        <position position="733"/>
    </location>
    <ligand>
        <name>AMP</name>
        <dbReference type="ChEBI" id="CHEBI:456215"/>
    </ligand>
</feature>
<dbReference type="InterPro" id="IPR003018">
    <property type="entry name" value="GAF"/>
</dbReference>
<dbReference type="AlphaFoldDB" id="L0I779"/>
<feature type="binding site" evidence="9">
    <location>
        <position position="843"/>
    </location>
    <ligand>
        <name>Zn(2+)</name>
        <dbReference type="ChEBI" id="CHEBI:29105"/>
        <label>1</label>
    </ligand>
</feature>
<dbReference type="InterPro" id="IPR003607">
    <property type="entry name" value="HD/PDEase_dom"/>
</dbReference>
<protein>
    <recommendedName>
        <fullName evidence="10">Phosphodiesterase</fullName>
        <ecNumber evidence="10">3.1.4.-</ecNumber>
    </recommendedName>
</protein>
<feature type="binding site" evidence="8">
    <location>
        <position position="896"/>
    </location>
    <ligand>
        <name>AMP</name>
        <dbReference type="ChEBI" id="CHEBI:456215"/>
    </ligand>
</feature>
<dbReference type="EC" id="3.1.4.-" evidence="10"/>
<keyword evidence="4 9" id="KW-0479">Metal-binding</keyword>
<dbReference type="Gene3D" id="1.10.1300.10">
    <property type="entry name" value="3'5'-cyclic nucleotide phosphodiesterase, catalytic domain"/>
    <property type="match status" value="1"/>
</dbReference>
<dbReference type="InterPro" id="IPR002073">
    <property type="entry name" value="PDEase_catalytic_dom"/>
</dbReference>
<evidence type="ECO:0000256" key="8">
    <source>
        <dbReference type="PIRSR" id="PIRSR623088-2"/>
    </source>
</evidence>
<feature type="compositionally biased region" description="Polar residues" evidence="11">
    <location>
        <begin position="84"/>
        <end position="95"/>
    </location>
</feature>
<keyword evidence="5" id="KW-0677">Repeat</keyword>
<dbReference type="SMART" id="SM00471">
    <property type="entry name" value="HDc"/>
    <property type="match status" value="1"/>
</dbReference>
<dbReference type="PRINTS" id="PR00387">
    <property type="entry name" value="PDIESTERASE1"/>
</dbReference>
<feature type="binding site" evidence="9">
    <location>
        <position position="696"/>
    </location>
    <ligand>
        <name>Zn(2+)</name>
        <dbReference type="ChEBI" id="CHEBI:29105"/>
        <label>1</label>
    </ligand>
</feature>
<evidence type="ECO:0000256" key="3">
    <source>
        <dbReference type="ARBA" id="ARBA00022535"/>
    </source>
</evidence>
<keyword evidence="6 10" id="KW-0378">Hydrolase</keyword>
<comment type="cofactor">
    <cofactor evidence="10">
        <name>a divalent metal cation</name>
        <dbReference type="ChEBI" id="CHEBI:60240"/>
    </cofactor>
    <text evidence="10">Binds 2 divalent metal cations per subunit. Site 1 may preferentially bind zinc ions, while site 2 has a preference for magnesium and/or manganese ions.</text>
</comment>
<dbReference type="PANTHER" id="PTHR11347">
    <property type="entry name" value="CYCLIC NUCLEOTIDE PHOSPHODIESTERASE"/>
    <property type="match status" value="1"/>
</dbReference>
<dbReference type="GO" id="GO:0007165">
    <property type="term" value="P:signal transduction"/>
    <property type="evidence" value="ECO:0007669"/>
    <property type="project" value="InterPro"/>
</dbReference>
<feature type="binding site" evidence="8">
    <location>
        <position position="843"/>
    </location>
    <ligand>
        <name>AMP</name>
        <dbReference type="ChEBI" id="CHEBI:456215"/>
    </ligand>
</feature>
<evidence type="ECO:0000256" key="4">
    <source>
        <dbReference type="ARBA" id="ARBA00022723"/>
    </source>
</evidence>
<accession>L0I779</accession>
<name>L0I779_MNELE</name>
<feature type="binding site" evidence="9">
    <location>
        <position position="733"/>
    </location>
    <ligand>
        <name>Zn(2+)</name>
        <dbReference type="ChEBI" id="CHEBI:29105"/>
        <label>2</label>
    </ligand>
</feature>
<feature type="binding site" evidence="9">
    <location>
        <position position="732"/>
    </location>
    <ligand>
        <name>Zn(2+)</name>
        <dbReference type="ChEBI" id="CHEBI:29105"/>
        <label>1</label>
    </ligand>
</feature>
<dbReference type="Gene3D" id="3.30.450.40">
    <property type="match status" value="2"/>
</dbReference>
<keyword evidence="2" id="KW-0021">Allosteric enzyme</keyword>
<dbReference type="GO" id="GO:0004114">
    <property type="term" value="F:3',5'-cyclic-nucleotide phosphodiesterase activity"/>
    <property type="evidence" value="ECO:0007669"/>
    <property type="project" value="InterPro"/>
</dbReference>
<evidence type="ECO:0000256" key="9">
    <source>
        <dbReference type="PIRSR" id="PIRSR623088-3"/>
    </source>
</evidence>
<dbReference type="CDD" id="cd00077">
    <property type="entry name" value="HDc"/>
    <property type="match status" value="1"/>
</dbReference>
<feature type="binding site" evidence="9">
    <location>
        <position position="733"/>
    </location>
    <ligand>
        <name>Zn(2+)</name>
        <dbReference type="ChEBI" id="CHEBI:29105"/>
        <label>1</label>
    </ligand>
</feature>
<gene>
    <name evidence="13" type="ORF">MLRB03248</name>
</gene>
<evidence type="ECO:0000256" key="7">
    <source>
        <dbReference type="PIRSR" id="PIRSR623088-1"/>
    </source>
</evidence>